<evidence type="ECO:0000256" key="2">
    <source>
        <dbReference type="ARBA" id="ARBA00022630"/>
    </source>
</evidence>
<dbReference type="EMBL" id="CP014870">
    <property type="protein sequence ID" value="ANJ56963.1"/>
    <property type="molecule type" value="Genomic_DNA"/>
</dbReference>
<dbReference type="GO" id="GO:0016491">
    <property type="term" value="F:oxidoreductase activity"/>
    <property type="evidence" value="ECO:0007669"/>
    <property type="project" value="UniProtKB-KW"/>
</dbReference>
<dbReference type="Pfam" id="PF00890">
    <property type="entry name" value="FAD_binding_2"/>
    <property type="match status" value="1"/>
</dbReference>
<dbReference type="PANTHER" id="PTHR43400">
    <property type="entry name" value="FUMARATE REDUCTASE"/>
    <property type="match status" value="1"/>
</dbReference>
<dbReference type="InterPro" id="IPR036188">
    <property type="entry name" value="FAD/NAD-bd_sf"/>
</dbReference>
<dbReference type="PRINTS" id="PR00368">
    <property type="entry name" value="FADPNR"/>
</dbReference>
<organism evidence="6 7">
    <name type="scientific">Pseudomonas silesiensis</name>
    <dbReference type="NCBI Taxonomy" id="1853130"/>
    <lineage>
        <taxon>Bacteria</taxon>
        <taxon>Pseudomonadati</taxon>
        <taxon>Pseudomonadota</taxon>
        <taxon>Gammaproteobacteria</taxon>
        <taxon>Pseudomonadales</taxon>
        <taxon>Pseudomonadaceae</taxon>
        <taxon>Pseudomonas</taxon>
    </lineage>
</organism>
<keyword evidence="4" id="KW-0560">Oxidoreductase</keyword>
<comment type="cofactor">
    <cofactor evidence="1">
        <name>FAD</name>
        <dbReference type="ChEBI" id="CHEBI:57692"/>
    </cofactor>
</comment>
<dbReference type="Proteomes" id="UP000078354">
    <property type="component" value="Chromosome"/>
</dbReference>
<keyword evidence="3" id="KW-0274">FAD</keyword>
<evidence type="ECO:0000256" key="3">
    <source>
        <dbReference type="ARBA" id="ARBA00022827"/>
    </source>
</evidence>
<feature type="domain" description="FAD-dependent oxidoreductase 2 FAD-binding" evidence="5">
    <location>
        <begin position="7"/>
        <end position="461"/>
    </location>
</feature>
<dbReference type="Gene3D" id="3.50.50.60">
    <property type="entry name" value="FAD/NAD(P)-binding domain"/>
    <property type="match status" value="1"/>
</dbReference>
<evidence type="ECO:0000259" key="5">
    <source>
        <dbReference type="Pfam" id="PF00890"/>
    </source>
</evidence>
<dbReference type="OrthoDB" id="9813348at2"/>
<dbReference type="AlphaFoldDB" id="A0A191YW16"/>
<dbReference type="InterPro" id="IPR003953">
    <property type="entry name" value="FAD-dep_OxRdtase_2_FAD-bd"/>
</dbReference>
<evidence type="ECO:0000256" key="4">
    <source>
        <dbReference type="ARBA" id="ARBA00023002"/>
    </source>
</evidence>
<dbReference type="InterPro" id="IPR027477">
    <property type="entry name" value="Succ_DH/fumarate_Rdtase_cat_sf"/>
</dbReference>
<protein>
    <submittedName>
        <fullName evidence="6">Fumarate reductase</fullName>
    </submittedName>
</protein>
<dbReference type="STRING" id="1853130.PMA3_18130"/>
<sequence>MAELNFDLIVVGCGVAGLSAAVAGAERGLRVAVLERASREERGGQSRFTEAYLRMKSHTEVTDDFDGFLAEHSGYYQDPDFVAETLADRADWSAQTRALGSVDASVIGTFAEQVPGTIEWLKRHGVKFDFLPTQFLTSTQPRLLPVGGGEAIVEALAAKAEALGAEFFYETSGRELLTEGYAKVLGIRALSRLQGDLVFRGAVVLASGGFEGNTEMLSRYLGPRSVYLRPVCKGAYYNRGEGIQMALDVGAAASGDYGSYHAEPVDPRSGISEPSIFVFPYGILINKQGLRFTDEAPGTVDAWYERVTRQIYQQDEGIAWVILDQKVKDVPNYRLAIRTDQAAIEGATLAGLAAKLGVCPSTLQDTVSRYNAACVPGDYKPLQLDGVATEGLQPPKSNWALPLDTGPFFAYPIISANVFTFGGLKVDERAQVINADGQPIGNLYAAGETVGLYFGNYAGGTSVLKGLVFGRLAGQAAMQQRGAQ</sequence>
<proteinExistence type="predicted"/>
<dbReference type="InterPro" id="IPR050315">
    <property type="entry name" value="FAD-oxidoreductase_2"/>
</dbReference>
<dbReference type="SUPFAM" id="SSF56425">
    <property type="entry name" value="Succinate dehydrogenase/fumarate reductase flavoprotein, catalytic domain"/>
    <property type="match status" value="1"/>
</dbReference>
<dbReference type="Gene3D" id="3.90.700.10">
    <property type="entry name" value="Succinate dehydrogenase/fumarate reductase flavoprotein, catalytic domain"/>
    <property type="match status" value="1"/>
</dbReference>
<keyword evidence="7" id="KW-1185">Reference proteome</keyword>
<keyword evidence="2" id="KW-0285">Flavoprotein</keyword>
<evidence type="ECO:0000313" key="7">
    <source>
        <dbReference type="Proteomes" id="UP000078354"/>
    </source>
</evidence>
<accession>A0A191YW16</accession>
<reference evidence="6 7" key="1">
    <citation type="journal article" date="2018" name="Syst. Appl. Microbiol.">
        <title>Pseudomonas silesiensis sp. nov. strain A3T isolated from a biological pesticide sewage treatment plant and analysis of the complete genome sequence.</title>
        <authorList>
            <person name="Kaminski M.A."/>
            <person name="Furmanczyk E.M."/>
            <person name="Sobczak A."/>
            <person name="Dziembowski A."/>
            <person name="Lipinski L."/>
        </authorList>
    </citation>
    <scope>NUCLEOTIDE SEQUENCE [LARGE SCALE GENOMIC DNA]</scope>
    <source>
        <strain evidence="6 7">A3</strain>
    </source>
</reference>
<name>A0A191YW16_9PSED</name>
<dbReference type="SUPFAM" id="SSF51905">
    <property type="entry name" value="FAD/NAD(P)-binding domain"/>
    <property type="match status" value="1"/>
</dbReference>
<dbReference type="KEGG" id="psil:PMA3_18130"/>
<dbReference type="RefSeq" id="WP_064678470.1">
    <property type="nucleotide sequence ID" value="NZ_CP014870.1"/>
</dbReference>
<evidence type="ECO:0000313" key="6">
    <source>
        <dbReference type="EMBL" id="ANJ56963.1"/>
    </source>
</evidence>
<evidence type="ECO:0000256" key="1">
    <source>
        <dbReference type="ARBA" id="ARBA00001974"/>
    </source>
</evidence>
<gene>
    <name evidence="6" type="ORF">PMA3_18130</name>
</gene>
<dbReference type="PANTHER" id="PTHR43400:SF7">
    <property type="entry name" value="FAD-DEPENDENT OXIDOREDUCTASE 2 FAD BINDING DOMAIN-CONTAINING PROTEIN"/>
    <property type="match status" value="1"/>
</dbReference>